<dbReference type="InterPro" id="IPR013498">
    <property type="entry name" value="Topo_IA_Znf"/>
</dbReference>
<dbReference type="RefSeq" id="WP_161702929.1">
    <property type="nucleotide sequence ID" value="NZ_JAAAMU010000017.1"/>
</dbReference>
<dbReference type="PROSITE" id="PS50965">
    <property type="entry name" value="NERD"/>
    <property type="match status" value="1"/>
</dbReference>
<protein>
    <submittedName>
        <fullName evidence="2">NERD domain-containing protein</fullName>
    </submittedName>
</protein>
<dbReference type="EMBL" id="JAAAMU010000017">
    <property type="protein sequence ID" value="NBC72188.1"/>
    <property type="molecule type" value="Genomic_DNA"/>
</dbReference>
<dbReference type="Proteomes" id="UP000558113">
    <property type="component" value="Unassembled WGS sequence"/>
</dbReference>
<accession>A0A7X4YTA8</accession>
<dbReference type="GO" id="GO:0005694">
    <property type="term" value="C:chromosome"/>
    <property type="evidence" value="ECO:0007669"/>
    <property type="project" value="InterPro"/>
</dbReference>
<dbReference type="GO" id="GO:0003677">
    <property type="term" value="F:DNA binding"/>
    <property type="evidence" value="ECO:0007669"/>
    <property type="project" value="InterPro"/>
</dbReference>
<dbReference type="AlphaFoldDB" id="A0A7X4YTA8"/>
<dbReference type="Pfam" id="PF08378">
    <property type="entry name" value="NERD"/>
    <property type="match status" value="1"/>
</dbReference>
<dbReference type="Pfam" id="PF01396">
    <property type="entry name" value="Zn_ribbon_Top1"/>
    <property type="match status" value="1"/>
</dbReference>
<dbReference type="SUPFAM" id="SSF57783">
    <property type="entry name" value="Zinc beta-ribbon"/>
    <property type="match status" value="1"/>
</dbReference>
<proteinExistence type="predicted"/>
<feature type="domain" description="NERD" evidence="1">
    <location>
        <begin position="22"/>
        <end position="139"/>
    </location>
</feature>
<dbReference type="GO" id="GO:0003916">
    <property type="term" value="F:DNA topoisomerase activity"/>
    <property type="evidence" value="ECO:0007669"/>
    <property type="project" value="InterPro"/>
</dbReference>
<reference evidence="2 3" key="1">
    <citation type="submission" date="2020-01" db="EMBL/GenBank/DDBJ databases">
        <title>Paenibacillus soybeanensis sp. nov. isolated from the nodules of soybean (Glycine max(L.) Merr).</title>
        <authorList>
            <person name="Wang H."/>
        </authorList>
    </citation>
    <scope>NUCLEOTIDE SEQUENCE [LARGE SCALE GENOMIC DNA]</scope>
    <source>
        <strain evidence="2 3">DSM 23054</strain>
    </source>
</reference>
<organism evidence="2 3">
    <name type="scientific">Paenibacillus sacheonensis</name>
    <dbReference type="NCBI Taxonomy" id="742054"/>
    <lineage>
        <taxon>Bacteria</taxon>
        <taxon>Bacillati</taxon>
        <taxon>Bacillota</taxon>
        <taxon>Bacilli</taxon>
        <taxon>Bacillales</taxon>
        <taxon>Paenibacillaceae</taxon>
        <taxon>Paenibacillus</taxon>
    </lineage>
</organism>
<comment type="caution">
    <text evidence="2">The sequence shown here is derived from an EMBL/GenBank/DDBJ whole genome shotgun (WGS) entry which is preliminary data.</text>
</comment>
<gene>
    <name evidence="2" type="ORF">GT003_24585</name>
</gene>
<evidence type="ECO:0000313" key="3">
    <source>
        <dbReference type="Proteomes" id="UP000558113"/>
    </source>
</evidence>
<dbReference type="Gene3D" id="3.30.65.10">
    <property type="entry name" value="Bacterial Topoisomerase I, domain 1"/>
    <property type="match status" value="1"/>
</dbReference>
<dbReference type="GO" id="GO:0006265">
    <property type="term" value="P:DNA topological change"/>
    <property type="evidence" value="ECO:0007669"/>
    <property type="project" value="InterPro"/>
</dbReference>
<keyword evidence="3" id="KW-1185">Reference proteome</keyword>
<evidence type="ECO:0000313" key="2">
    <source>
        <dbReference type="EMBL" id="NBC72188.1"/>
    </source>
</evidence>
<dbReference type="InterPro" id="IPR011528">
    <property type="entry name" value="NERD"/>
</dbReference>
<name>A0A7X4YTA8_9BACL</name>
<sequence>MIYLFAVILLILFIITKSPKLKGIIGEKSVVHKLNKLDKSKYITIHDLTIPSASGRTTQIDHVVVSIYGVFVIETKNYRGWIVGDDRSEYWTQVIFKRKEKLFNPLRQNYGHIQAISALFPKNNLPIYGIVSFSGRADLKVKTSQDVVYASKLVRTIGKYNEVLLNMEQVEQIVEVLKTRRVVGKGINKEHIRAIKEVAATKQTMVKNNVCPKCGNELIERSGKYGKFRGCRAYPKCRYVFK</sequence>
<evidence type="ECO:0000259" key="1">
    <source>
        <dbReference type="PROSITE" id="PS50965"/>
    </source>
</evidence>
<dbReference type="OrthoDB" id="5782056at2"/>